<dbReference type="RefSeq" id="WP_227569590.1">
    <property type="nucleotide sequence ID" value="NZ_CP101988.1"/>
</dbReference>
<gene>
    <name evidence="1" type="ORF">NP064_11115</name>
</gene>
<evidence type="ECO:0000313" key="2">
    <source>
        <dbReference type="Proteomes" id="UP001316189"/>
    </source>
</evidence>
<reference evidence="1 2" key="1">
    <citation type="submission" date="2022-07" db="EMBL/GenBank/DDBJ databases">
        <title>Novel species in genus cellulomonas.</title>
        <authorList>
            <person name="Ye L."/>
        </authorList>
    </citation>
    <scope>NUCLEOTIDE SEQUENCE [LARGE SCALE GENOMIC DNA]</scope>
    <source>
        <strain evidence="2">zg-Y338</strain>
    </source>
</reference>
<dbReference type="Proteomes" id="UP001316189">
    <property type="component" value="Chromosome"/>
</dbReference>
<accession>A0ABY5KY24</accession>
<keyword evidence="2" id="KW-1185">Reference proteome</keyword>
<dbReference type="EMBL" id="CP101988">
    <property type="protein sequence ID" value="UUI74351.1"/>
    <property type="molecule type" value="Genomic_DNA"/>
</dbReference>
<evidence type="ECO:0000313" key="1">
    <source>
        <dbReference type="EMBL" id="UUI74351.1"/>
    </source>
</evidence>
<organism evidence="1 2">
    <name type="scientific">Cellulomonas chengniuliangii</name>
    <dbReference type="NCBI Taxonomy" id="2968084"/>
    <lineage>
        <taxon>Bacteria</taxon>
        <taxon>Bacillati</taxon>
        <taxon>Actinomycetota</taxon>
        <taxon>Actinomycetes</taxon>
        <taxon>Micrococcales</taxon>
        <taxon>Cellulomonadaceae</taxon>
        <taxon>Cellulomonas</taxon>
    </lineage>
</organism>
<name>A0ABY5KY24_9CELL</name>
<proteinExistence type="predicted"/>
<sequence length="147" mass="15679">MTVEATAPGCVAWVRLAGWLDGRAYVVGPVWVWDAQVEYLLTALAPPGSTVLTEGVEVSAAPGAASARHVVDVMARQPEAGWAASVHEPHSVRGESRGPTRSWWMMRLAPASADDDLVVSVRSGAEVVEVTIEAAVLREGRARLIRL</sequence>
<protein>
    <submittedName>
        <fullName evidence="1">Uncharacterized protein</fullName>
    </submittedName>
</protein>